<evidence type="ECO:0000256" key="1">
    <source>
        <dbReference type="PIRSR" id="PIRSR600269-50"/>
    </source>
</evidence>
<feature type="domain" description="Copper amine oxidase catalytic" evidence="5">
    <location>
        <begin position="56"/>
        <end position="411"/>
    </location>
</feature>
<keyword evidence="1 3" id="KW-0801">TPQ</keyword>
<dbReference type="Gene3D" id="2.70.98.20">
    <property type="entry name" value="Copper amine oxidase, catalytic domain"/>
    <property type="match status" value="1"/>
</dbReference>
<dbReference type="GO" id="GO:0005886">
    <property type="term" value="C:plasma membrane"/>
    <property type="evidence" value="ECO:0007669"/>
    <property type="project" value="TreeGrafter"/>
</dbReference>
<protein>
    <recommendedName>
        <fullName evidence="3">Amine oxidase</fullName>
        <ecNumber evidence="3">1.4.3.-</ecNumber>
    </recommendedName>
</protein>
<feature type="modified residue" description="2',4',5'-topaquinone" evidence="2">
    <location>
        <position position="190"/>
    </location>
</feature>
<comment type="caution">
    <text evidence="6">The sequence shown here is derived from an EMBL/GenBank/DDBJ whole genome shotgun (WGS) entry which is preliminary data.</text>
</comment>
<evidence type="ECO:0000256" key="2">
    <source>
        <dbReference type="PIRSR" id="PIRSR600269-51"/>
    </source>
</evidence>
<organism evidence="6 7">
    <name type="scientific">Actinoplanes digitatis</name>
    <dbReference type="NCBI Taxonomy" id="1868"/>
    <lineage>
        <taxon>Bacteria</taxon>
        <taxon>Bacillati</taxon>
        <taxon>Actinomycetota</taxon>
        <taxon>Actinomycetes</taxon>
        <taxon>Micromonosporales</taxon>
        <taxon>Micromonosporaceae</taxon>
        <taxon>Actinoplanes</taxon>
    </lineage>
</organism>
<feature type="active site" description="Proton acceptor" evidence="1">
    <location>
        <position position="109"/>
    </location>
</feature>
<keyword evidence="4" id="KW-0732">Signal</keyword>
<feature type="signal peptide" evidence="4">
    <location>
        <begin position="1"/>
        <end position="29"/>
    </location>
</feature>
<sequence length="425" mass="46774">MRTTRTIGAAAAAAAAVLIPAGGLVPVTAAPAGAAPSAARCAAASTVRETLPNGTTWQLCWRMHRQTGLVLEDVRVSSRRDPEPVRVLRSVTLAQLNVPYDSGVIEYNDITDYGFGGQYLQTLAGDDCKGGSARVGSDGGAEPRRRKVLCVSAEASGLAYRLRNERAPTTPYARQGHDLVLRAVSKVDSYEYVTEYRLHDDGEISVRLGATGDLSPQGYGSADDGWPVGKGTHDFATSHFHSAFWRVDFDLAGRGGERVEQYDTRVAGRGRKVAVLRTSRKVIAREGSFTKANRRWWRVVSRAARNADGHARSYELVTAESDVYEAHPETRPDVTFTQHHGCERYATDNTDPQCAGRRSILDYARNAETMTNPVMWVRVGFHHVPRDEDQSPMPLHWQGFDLVPRDFTEINRLAPDALDRVNGRN</sequence>
<dbReference type="Pfam" id="PF01179">
    <property type="entry name" value="Cu_amine_oxid"/>
    <property type="match status" value="1"/>
</dbReference>
<comment type="similarity">
    <text evidence="3">Belongs to the copper/topaquinone oxidase family.</text>
</comment>
<dbReference type="AlphaFoldDB" id="A0A7W7MQN8"/>
<dbReference type="GO" id="GO:0008131">
    <property type="term" value="F:primary methylamine oxidase activity"/>
    <property type="evidence" value="ECO:0007669"/>
    <property type="project" value="InterPro"/>
</dbReference>
<evidence type="ECO:0000256" key="3">
    <source>
        <dbReference type="RuleBase" id="RU000672"/>
    </source>
</evidence>
<name>A0A7W7MQN8_9ACTN</name>
<dbReference type="GO" id="GO:0009308">
    <property type="term" value="P:amine metabolic process"/>
    <property type="evidence" value="ECO:0007669"/>
    <property type="project" value="UniProtKB-UniRule"/>
</dbReference>
<dbReference type="SUPFAM" id="SSF49998">
    <property type="entry name" value="Amine oxidase catalytic domain"/>
    <property type="match status" value="1"/>
</dbReference>
<dbReference type="Proteomes" id="UP000578112">
    <property type="component" value="Unassembled WGS sequence"/>
</dbReference>
<dbReference type="GO" id="GO:0005507">
    <property type="term" value="F:copper ion binding"/>
    <property type="evidence" value="ECO:0007669"/>
    <property type="project" value="InterPro"/>
</dbReference>
<dbReference type="EC" id="1.4.3.-" evidence="3"/>
<dbReference type="RefSeq" id="WP_184994075.1">
    <property type="nucleotide sequence ID" value="NZ_BOMK01000006.1"/>
</dbReference>
<keyword evidence="3 6" id="KW-0560">Oxidoreductase</keyword>
<evidence type="ECO:0000259" key="5">
    <source>
        <dbReference type="Pfam" id="PF01179"/>
    </source>
</evidence>
<comment type="cofactor">
    <cofactor evidence="3">
        <name>Cu cation</name>
        <dbReference type="ChEBI" id="CHEBI:23378"/>
    </cofactor>
    <text evidence="3">Contains 1 topaquinone per subunit.</text>
</comment>
<dbReference type="GO" id="GO:0048038">
    <property type="term" value="F:quinone binding"/>
    <property type="evidence" value="ECO:0007669"/>
    <property type="project" value="InterPro"/>
</dbReference>
<dbReference type="PANTHER" id="PTHR10638">
    <property type="entry name" value="COPPER AMINE OXIDASE"/>
    <property type="match status" value="1"/>
</dbReference>
<dbReference type="PANTHER" id="PTHR10638:SF20">
    <property type="entry name" value="AMINE OXIDASE"/>
    <property type="match status" value="1"/>
</dbReference>
<proteinExistence type="inferred from homology"/>
<evidence type="ECO:0000256" key="4">
    <source>
        <dbReference type="SAM" id="SignalP"/>
    </source>
</evidence>
<keyword evidence="3" id="KW-0479">Metal-binding</keyword>
<accession>A0A7W7MQN8</accession>
<evidence type="ECO:0000313" key="7">
    <source>
        <dbReference type="Proteomes" id="UP000578112"/>
    </source>
</evidence>
<feature type="active site" description="Schiff-base intermediate with substrate; via topaquinone" evidence="1">
    <location>
        <position position="190"/>
    </location>
</feature>
<keyword evidence="7" id="KW-1185">Reference proteome</keyword>
<feature type="chain" id="PRO_5030969818" description="Amine oxidase" evidence="4">
    <location>
        <begin position="30"/>
        <end position="425"/>
    </location>
</feature>
<gene>
    <name evidence="6" type="ORF">BJ971_003311</name>
</gene>
<dbReference type="InterPro" id="IPR015798">
    <property type="entry name" value="Cu_amine_oxidase_C"/>
</dbReference>
<keyword evidence="3" id="KW-0186">Copper</keyword>
<evidence type="ECO:0000313" key="6">
    <source>
        <dbReference type="EMBL" id="MBB4762755.1"/>
    </source>
</evidence>
<reference evidence="6 7" key="1">
    <citation type="submission" date="2020-08" db="EMBL/GenBank/DDBJ databases">
        <title>Sequencing the genomes of 1000 actinobacteria strains.</title>
        <authorList>
            <person name="Klenk H.-P."/>
        </authorList>
    </citation>
    <scope>NUCLEOTIDE SEQUENCE [LARGE SCALE GENOMIC DNA]</scope>
    <source>
        <strain evidence="6 7">DSM 43149</strain>
    </source>
</reference>
<dbReference type="EMBL" id="JACHNH010000001">
    <property type="protein sequence ID" value="MBB4762755.1"/>
    <property type="molecule type" value="Genomic_DNA"/>
</dbReference>
<dbReference type="InterPro" id="IPR036460">
    <property type="entry name" value="Cu_amine_oxidase_C_sf"/>
</dbReference>
<comment type="PTM">
    <text evidence="2 3">Topaquinone (TPQ) is generated by copper-dependent autoxidation of a specific tyrosyl residue.</text>
</comment>
<dbReference type="InterPro" id="IPR000269">
    <property type="entry name" value="Cu_amine_oxidase"/>
</dbReference>